<proteinExistence type="predicted"/>
<dbReference type="SUPFAM" id="SSF51735">
    <property type="entry name" value="NAD(P)-binding Rossmann-fold domains"/>
    <property type="match status" value="1"/>
</dbReference>
<dbReference type="AlphaFoldDB" id="A0A1H2MK82"/>
<feature type="domain" description="Pyrroline-5-carboxylate reductase catalytic N-terminal" evidence="2">
    <location>
        <begin position="4"/>
        <end position="91"/>
    </location>
</feature>
<dbReference type="EMBL" id="LT629799">
    <property type="protein sequence ID" value="SDU93331.1"/>
    <property type="molecule type" value="Genomic_DNA"/>
</dbReference>
<dbReference type="Gene3D" id="3.40.50.720">
    <property type="entry name" value="NAD(P)-binding Rossmann-like Domain"/>
    <property type="match status" value="1"/>
</dbReference>
<evidence type="ECO:0000313" key="4">
    <source>
        <dbReference type="Proteomes" id="UP000198825"/>
    </source>
</evidence>
<keyword evidence="4" id="KW-1185">Reference proteome</keyword>
<gene>
    <name evidence="3" type="ORF">SAMN04488544_2189</name>
</gene>
<sequence>MAVVAVIGAGKLGGALARRALAAGHTVSVAGRTDGTAFRERVARTVPGARASSVEVALQGADLVVLALPLGEHRRLDPTLLASHVVVDAMNDWTTGPASGAGTAAEDSSLRVQRDLPGAHVVKAFNHIGYHDLDDEPLHGASPRRALAVAGDDRAAARRVADLVESLGFDAVDAGPLARGAGFAVGTPAFAAPRTATELGALLTSARRGLLVAA</sequence>
<evidence type="ECO:0000256" key="1">
    <source>
        <dbReference type="ARBA" id="ARBA00023002"/>
    </source>
</evidence>
<name>A0A1H2MK82_9ACTN</name>
<evidence type="ECO:0000313" key="3">
    <source>
        <dbReference type="EMBL" id="SDU93331.1"/>
    </source>
</evidence>
<dbReference type="RefSeq" id="WP_172825783.1">
    <property type="nucleotide sequence ID" value="NZ_LT629799.1"/>
</dbReference>
<protein>
    <recommendedName>
        <fullName evidence="2">Pyrroline-5-carboxylate reductase catalytic N-terminal domain-containing protein</fullName>
    </recommendedName>
</protein>
<dbReference type="PANTHER" id="PTHR14239">
    <property type="entry name" value="DUDULIN-RELATED"/>
    <property type="match status" value="1"/>
</dbReference>
<dbReference type="Pfam" id="PF03807">
    <property type="entry name" value="F420_oxidored"/>
    <property type="match status" value="1"/>
</dbReference>
<dbReference type="Proteomes" id="UP000198825">
    <property type="component" value="Chromosome I"/>
</dbReference>
<dbReference type="InterPro" id="IPR051267">
    <property type="entry name" value="STEAP_metalloreductase"/>
</dbReference>
<accession>A0A1H2MK82</accession>
<keyword evidence="1" id="KW-0560">Oxidoreductase</keyword>
<dbReference type="InterPro" id="IPR036291">
    <property type="entry name" value="NAD(P)-bd_dom_sf"/>
</dbReference>
<dbReference type="InterPro" id="IPR028939">
    <property type="entry name" value="P5C_Rdtase_cat_N"/>
</dbReference>
<dbReference type="STRING" id="546874.SAMN04488544_2189"/>
<dbReference type="GO" id="GO:0016491">
    <property type="term" value="F:oxidoreductase activity"/>
    <property type="evidence" value="ECO:0007669"/>
    <property type="project" value="UniProtKB-KW"/>
</dbReference>
<organism evidence="3 4">
    <name type="scientific">Microlunatus sagamiharensis</name>
    <dbReference type="NCBI Taxonomy" id="546874"/>
    <lineage>
        <taxon>Bacteria</taxon>
        <taxon>Bacillati</taxon>
        <taxon>Actinomycetota</taxon>
        <taxon>Actinomycetes</taxon>
        <taxon>Propionibacteriales</taxon>
        <taxon>Propionibacteriaceae</taxon>
        <taxon>Microlunatus</taxon>
    </lineage>
</organism>
<reference evidence="4" key="1">
    <citation type="submission" date="2016-10" db="EMBL/GenBank/DDBJ databases">
        <authorList>
            <person name="Varghese N."/>
            <person name="Submissions S."/>
        </authorList>
    </citation>
    <scope>NUCLEOTIDE SEQUENCE [LARGE SCALE GENOMIC DNA]</scope>
    <source>
        <strain evidence="4">DSM 21743</strain>
    </source>
</reference>
<evidence type="ECO:0000259" key="2">
    <source>
        <dbReference type="Pfam" id="PF03807"/>
    </source>
</evidence>